<dbReference type="GO" id="GO:0006915">
    <property type="term" value="P:apoptotic process"/>
    <property type="evidence" value="ECO:0007669"/>
    <property type="project" value="UniProtKB-KW"/>
</dbReference>
<reference evidence="6" key="1">
    <citation type="journal article" date="2023" name="bioRxiv">
        <title>Scaffold-level genome assemblies of two parasitoid biocontrol wasps reveal the parthenogenesis mechanism and an associated novel virus.</title>
        <authorList>
            <person name="Inwood S."/>
            <person name="Skelly J."/>
            <person name="Guhlin J."/>
            <person name="Harrop T."/>
            <person name="Goldson S."/>
            <person name="Dearden P."/>
        </authorList>
    </citation>
    <scope>NUCLEOTIDE SEQUENCE</scope>
    <source>
        <strain evidence="6">Lincoln</strain>
        <tissue evidence="6">Whole body</tissue>
    </source>
</reference>
<organism evidence="6 7">
    <name type="scientific">Microctonus hyperodae</name>
    <name type="common">Parasitoid wasp</name>
    <dbReference type="NCBI Taxonomy" id="165561"/>
    <lineage>
        <taxon>Eukaryota</taxon>
        <taxon>Metazoa</taxon>
        <taxon>Ecdysozoa</taxon>
        <taxon>Arthropoda</taxon>
        <taxon>Hexapoda</taxon>
        <taxon>Insecta</taxon>
        <taxon>Pterygota</taxon>
        <taxon>Neoptera</taxon>
        <taxon>Endopterygota</taxon>
        <taxon>Hymenoptera</taxon>
        <taxon>Apocrita</taxon>
        <taxon>Ichneumonoidea</taxon>
        <taxon>Braconidae</taxon>
        <taxon>Euphorinae</taxon>
        <taxon>Microctonus</taxon>
    </lineage>
</organism>
<dbReference type="InterPro" id="IPR024977">
    <property type="entry name" value="Apc4-like_WD40_dom"/>
</dbReference>
<dbReference type="InterPro" id="IPR001680">
    <property type="entry name" value="WD40_rpt"/>
</dbReference>
<dbReference type="InterPro" id="IPR048975">
    <property type="entry name" value="WHD_APAF1"/>
</dbReference>
<feature type="repeat" description="WD" evidence="4">
    <location>
        <begin position="878"/>
        <end position="912"/>
    </location>
</feature>
<keyword evidence="2" id="KW-0053">Apoptosis</keyword>
<dbReference type="Pfam" id="PF21296">
    <property type="entry name" value="WHD_APAF1"/>
    <property type="match status" value="1"/>
</dbReference>
<dbReference type="PROSITE" id="PS50082">
    <property type="entry name" value="WD_REPEATS_2"/>
    <property type="match status" value="1"/>
</dbReference>
<dbReference type="GO" id="GO:0042981">
    <property type="term" value="P:regulation of apoptotic process"/>
    <property type="evidence" value="ECO:0007669"/>
    <property type="project" value="InterPro"/>
</dbReference>
<evidence type="ECO:0000256" key="3">
    <source>
        <dbReference type="ARBA" id="ARBA00022737"/>
    </source>
</evidence>
<dbReference type="InterPro" id="IPR001315">
    <property type="entry name" value="CARD"/>
</dbReference>
<name>A0AA39KPF3_MICHY</name>
<dbReference type="InterPro" id="IPR011047">
    <property type="entry name" value="Quinoprotein_ADH-like_sf"/>
</dbReference>
<dbReference type="Gene3D" id="1.10.10.10">
    <property type="entry name" value="Winged helix-like DNA-binding domain superfamily/Winged helix DNA-binding domain"/>
    <property type="match status" value="1"/>
</dbReference>
<dbReference type="PRINTS" id="PR00364">
    <property type="entry name" value="DISEASERSIST"/>
</dbReference>
<dbReference type="Pfam" id="PF12894">
    <property type="entry name" value="ANAPC4_WD40"/>
    <property type="match status" value="1"/>
</dbReference>
<dbReference type="PANTHER" id="PTHR22845:SF5">
    <property type="entry name" value="APOPTOTIC PROTEASE-ACTIVATING FACTOR 1"/>
    <property type="match status" value="1"/>
</dbReference>
<dbReference type="InterPro" id="IPR036388">
    <property type="entry name" value="WH-like_DNA-bd_sf"/>
</dbReference>
<proteinExistence type="predicted"/>
<dbReference type="Proteomes" id="UP001168972">
    <property type="component" value="Unassembled WGS sequence"/>
</dbReference>
<dbReference type="InterPro" id="IPR015943">
    <property type="entry name" value="WD40/YVTN_repeat-like_dom_sf"/>
</dbReference>
<feature type="domain" description="CARD" evidence="5">
    <location>
        <begin position="1"/>
        <end position="77"/>
    </location>
</feature>
<dbReference type="PROSITE" id="PS00678">
    <property type="entry name" value="WD_REPEATS_1"/>
    <property type="match status" value="1"/>
</dbReference>
<dbReference type="Pfam" id="PF00619">
    <property type="entry name" value="CARD"/>
    <property type="match status" value="1"/>
</dbReference>
<dbReference type="GO" id="GO:0005829">
    <property type="term" value="C:cytosol"/>
    <property type="evidence" value="ECO:0007669"/>
    <property type="project" value="UniProtKB-ARBA"/>
</dbReference>
<evidence type="ECO:0000313" key="7">
    <source>
        <dbReference type="Proteomes" id="UP001168972"/>
    </source>
</evidence>
<evidence type="ECO:0000259" key="5">
    <source>
        <dbReference type="PROSITE" id="PS50209"/>
    </source>
</evidence>
<dbReference type="Gene3D" id="1.25.40.370">
    <property type="match status" value="1"/>
</dbReference>
<keyword evidence="3" id="KW-0677">Repeat</keyword>
<reference evidence="6" key="2">
    <citation type="submission" date="2023-03" db="EMBL/GenBank/DDBJ databases">
        <authorList>
            <person name="Inwood S.N."/>
            <person name="Skelly J.G."/>
            <person name="Guhlin J."/>
            <person name="Harrop T.W.R."/>
            <person name="Goldson S.G."/>
            <person name="Dearden P.K."/>
        </authorList>
    </citation>
    <scope>NUCLEOTIDE SEQUENCE</scope>
    <source>
        <strain evidence="6">Lincoln</strain>
        <tissue evidence="6">Whole body</tissue>
    </source>
</reference>
<comment type="caution">
    <text evidence="6">The sequence shown here is derived from an EMBL/GenBank/DDBJ whole genome shotgun (WGS) entry which is preliminary data.</text>
</comment>
<evidence type="ECO:0000256" key="4">
    <source>
        <dbReference type="PROSITE-ProRule" id="PRU00221"/>
    </source>
</evidence>
<dbReference type="PROSITE" id="PS50209">
    <property type="entry name" value="CARD"/>
    <property type="match status" value="1"/>
</dbReference>
<keyword evidence="1 4" id="KW-0853">WD repeat</keyword>
<dbReference type="GO" id="GO:0043531">
    <property type="term" value="F:ADP binding"/>
    <property type="evidence" value="ECO:0007669"/>
    <property type="project" value="InterPro"/>
</dbReference>
<keyword evidence="7" id="KW-1185">Reference proteome</keyword>
<dbReference type="Gene3D" id="2.130.10.10">
    <property type="entry name" value="YVTN repeat-like/Quinoprotein amine dehydrogenase"/>
    <property type="match status" value="3"/>
</dbReference>
<dbReference type="InterPro" id="IPR019775">
    <property type="entry name" value="WD40_repeat_CS"/>
</dbReference>
<dbReference type="SUPFAM" id="SSF50998">
    <property type="entry name" value="Quinoprotein alcohol dehydrogenase-like"/>
    <property type="match status" value="1"/>
</dbReference>
<evidence type="ECO:0000256" key="2">
    <source>
        <dbReference type="ARBA" id="ARBA00022703"/>
    </source>
</evidence>
<dbReference type="InterPro" id="IPR042197">
    <property type="entry name" value="Apaf_helical"/>
</dbReference>
<dbReference type="Gene3D" id="3.40.50.300">
    <property type="entry name" value="P-loop containing nucleotide triphosphate hydrolases"/>
    <property type="match status" value="1"/>
</dbReference>
<dbReference type="InterPro" id="IPR027417">
    <property type="entry name" value="P-loop_NTPase"/>
</dbReference>
<dbReference type="Pfam" id="PF17908">
    <property type="entry name" value="APAF1_C"/>
    <property type="match status" value="1"/>
</dbReference>
<dbReference type="SMART" id="SM00320">
    <property type="entry name" value="WD40"/>
    <property type="match status" value="7"/>
</dbReference>
<evidence type="ECO:0000313" key="6">
    <source>
        <dbReference type="EMBL" id="KAK0169015.1"/>
    </source>
</evidence>
<evidence type="ECO:0000256" key="1">
    <source>
        <dbReference type="ARBA" id="ARBA00022574"/>
    </source>
</evidence>
<dbReference type="InterPro" id="IPR011029">
    <property type="entry name" value="DEATH-like_dom_sf"/>
</dbReference>
<dbReference type="Gene3D" id="1.10.8.430">
    <property type="entry name" value="Helical domain of apoptotic protease-activating factors"/>
    <property type="match status" value="1"/>
</dbReference>
<dbReference type="Pfam" id="PF00931">
    <property type="entry name" value="NB-ARC"/>
    <property type="match status" value="1"/>
</dbReference>
<dbReference type="Gene3D" id="1.10.533.10">
    <property type="entry name" value="Death Domain, Fas"/>
    <property type="match status" value="1"/>
</dbReference>
<sequence length="1397" mass="160614">MELSHRDILNRLRDNIIEDIDVRNGIITFLLNEQILNESDVDQINIATTKSNKAATLLDILPNRGPRAFKSFQESLKPQYPWLKNSIAELDQSTDKYISNEMEYQVTISPKSFTSILTVPRQEKTEQLKSALTRLAPEGYVVLHGMKGFGKSWLVSIVESDKNFVKNIFGGEVYRLKFGCKGTIDDELLIQLNHLHHLVTSGISPINSDQFRTQDIIRSLKQYFLQPKHNNALIILDDVWDSKIIEKFDFSCKTLVITTNIELLGDNRQIELIEMKNGFTEAESLELFAKALNIEANKLPDEAQEIHNECNGMPLLIAMFAAHFEEFKYDMAIRRDRWQYYLEALRKKDTTNHVMGKFLSKQEIIFDMCISKLSDEYQKLYEMLVIFDEDVNIMPKTLEVLWGKNEIIAEDIMLSLCHKSLAVKVWNADLGSYIYGIHDLLVCHLRNKIVPAELANQHRRFVEKIYRYCDNDYSKLPLDNYSYSYIGHHLEQAKMFNEFPKIYLDLNFLQAKIHNSGINDLLIDYQIYRKYITNHDESMEENVLNLENFVQSHARILADHRHRKCIDLVQIALNHHQPGFCYDAARKFADLHGNYFYFFHEKEHQFPDSPMSNEVPTELTTVNFTDDSDQILIGDKHGQVRQCDGKNWHPFNGHEKSEIMKVIVSTNGDFFLALNNKSTIKRFLLPEKNEYENISYNDSDNNVTTPREKQSFWSAIHRETKDTSVTTYTIEDQQISDIALSSDNTYVAACSTKGIIVVWDIDGNVISTLHSTERGFQRIIFTKRHKYIHALDTEGIMVIYRYLDNKYDYDSQMNDRLWKGKKDPEPHLNDVKVIYFQEANENDSQIYLVSVTEKKAYMTQLTISQSGTVCKPATRSLADTHNCKFITATVTYDDQYLITADSDDFIKVWNINGNIFEPVASYPARAISLDTYSCKDYHIIISGYKRSVQRFLFADNDQLPQSVKRPQFDAVMKPLGDLDIVAHEISGNKIGLYRGYELIKNISCKSQQIVSLSLNPEATKILYATNRGDVYLCDVESDNTKLIMTLRDCSSFVKFLGIENTIVCKDKDELIFWCDDHASRIRASNVVNVHCIKNNYVLTISREGNIIKWQKIQTEWHPIDSKNCFNINNENVGGISIRHPAICYSSLNLDKNMLALFNVNSEMMFYEIHYDDNSAGPIQIEKFSTKNLHFDEKMECCAFSPNGKLIAVGMSNGDISIYDIENDKHCGELHLHCNSVRQLHWAPAAIGIPILFSVNCDELAVWNVTLIINNEKKNKRSRMGMTRSATTSFSNRNLPVCSQMSTSQTANANLSSLTVRHENDQNGNSSTNYIDEIRKFWSSKIPKDPHFPALLGMISLPLSCNAKVSVSKDCNKFLSVDVHGSINNFTFFNITEKNNDS</sequence>
<dbReference type="SUPFAM" id="SSF47986">
    <property type="entry name" value="DEATH domain"/>
    <property type="match status" value="1"/>
</dbReference>
<protein>
    <recommendedName>
        <fullName evidence="5">CARD domain-containing protein</fullName>
    </recommendedName>
</protein>
<dbReference type="InterPro" id="IPR041452">
    <property type="entry name" value="APAF1_C"/>
</dbReference>
<accession>A0AA39KPF3</accession>
<dbReference type="SMART" id="SM00114">
    <property type="entry name" value="CARD"/>
    <property type="match status" value="1"/>
</dbReference>
<gene>
    <name evidence="6" type="ORF">PV327_002765</name>
</gene>
<dbReference type="InterPro" id="IPR002182">
    <property type="entry name" value="NB-ARC"/>
</dbReference>
<dbReference type="Pfam" id="PF00400">
    <property type="entry name" value="WD40"/>
    <property type="match status" value="1"/>
</dbReference>
<dbReference type="EMBL" id="JAQQBR010001831">
    <property type="protein sequence ID" value="KAK0169015.1"/>
    <property type="molecule type" value="Genomic_DNA"/>
</dbReference>
<dbReference type="PANTHER" id="PTHR22845">
    <property type="entry name" value="APOPTOTIC PROTEASE-ACTIVATING FACTOR 1"/>
    <property type="match status" value="1"/>
</dbReference>
<dbReference type="SUPFAM" id="SSF52540">
    <property type="entry name" value="P-loop containing nucleoside triphosphate hydrolases"/>
    <property type="match status" value="1"/>
</dbReference>